<dbReference type="SUPFAM" id="SSF90123">
    <property type="entry name" value="ABC transporter transmembrane region"/>
    <property type="match status" value="1"/>
</dbReference>
<dbReference type="PROSITE" id="PS50893">
    <property type="entry name" value="ABC_TRANSPORTER_2"/>
    <property type="match status" value="1"/>
</dbReference>
<dbReference type="PANTHER" id="PTHR43394">
    <property type="entry name" value="ATP-DEPENDENT PERMEASE MDL1, MITOCHONDRIAL"/>
    <property type="match status" value="1"/>
</dbReference>
<keyword evidence="5" id="KW-0547">Nucleotide-binding</keyword>
<protein>
    <submittedName>
        <fullName evidence="12">ATP-binding cassette domain-containing protein</fullName>
    </submittedName>
</protein>
<evidence type="ECO:0000256" key="7">
    <source>
        <dbReference type="ARBA" id="ARBA00022989"/>
    </source>
</evidence>
<evidence type="ECO:0000259" key="10">
    <source>
        <dbReference type="PROSITE" id="PS50893"/>
    </source>
</evidence>
<dbReference type="GO" id="GO:0015421">
    <property type="term" value="F:ABC-type oligopeptide transporter activity"/>
    <property type="evidence" value="ECO:0007669"/>
    <property type="project" value="TreeGrafter"/>
</dbReference>
<evidence type="ECO:0000256" key="8">
    <source>
        <dbReference type="ARBA" id="ARBA00023136"/>
    </source>
</evidence>
<dbReference type="GO" id="GO:0005524">
    <property type="term" value="F:ATP binding"/>
    <property type="evidence" value="ECO:0007669"/>
    <property type="project" value="UniProtKB-KW"/>
</dbReference>
<feature type="transmembrane region" description="Helical" evidence="9">
    <location>
        <begin position="169"/>
        <end position="188"/>
    </location>
</feature>
<accession>A0A9X4XJA7</accession>
<dbReference type="SMART" id="SM00382">
    <property type="entry name" value="AAA"/>
    <property type="match status" value="1"/>
</dbReference>
<keyword evidence="4 9" id="KW-0812">Transmembrane</keyword>
<dbReference type="PANTHER" id="PTHR43394:SF1">
    <property type="entry name" value="ATP-BINDING CASSETTE SUB-FAMILY B MEMBER 10, MITOCHONDRIAL"/>
    <property type="match status" value="1"/>
</dbReference>
<dbReference type="FunFam" id="1.20.1560.10:FF:000011">
    <property type="entry name" value="Multidrug ABC transporter ATP-binding protein"/>
    <property type="match status" value="1"/>
</dbReference>
<keyword evidence="3" id="KW-1003">Cell membrane</keyword>
<dbReference type="SUPFAM" id="SSF52540">
    <property type="entry name" value="P-loop containing nucleoside triphosphate hydrolases"/>
    <property type="match status" value="1"/>
</dbReference>
<organism evidence="12 13">
    <name type="scientific">Turicibacter sanguinis</name>
    <dbReference type="NCBI Taxonomy" id="154288"/>
    <lineage>
        <taxon>Bacteria</taxon>
        <taxon>Bacillati</taxon>
        <taxon>Bacillota</taxon>
        <taxon>Erysipelotrichia</taxon>
        <taxon>Erysipelotrichales</taxon>
        <taxon>Turicibacteraceae</taxon>
        <taxon>Turicibacter</taxon>
    </lineage>
</organism>
<dbReference type="Proteomes" id="UP000487649">
    <property type="component" value="Unassembled WGS sequence"/>
</dbReference>
<evidence type="ECO:0000256" key="6">
    <source>
        <dbReference type="ARBA" id="ARBA00022840"/>
    </source>
</evidence>
<gene>
    <name evidence="12" type="ORF">GMA92_12075</name>
</gene>
<dbReference type="GO" id="GO:0005886">
    <property type="term" value="C:plasma membrane"/>
    <property type="evidence" value="ECO:0007669"/>
    <property type="project" value="UniProtKB-SubCell"/>
</dbReference>
<comment type="caution">
    <text evidence="12">The sequence shown here is derived from an EMBL/GenBank/DDBJ whole genome shotgun (WGS) entry which is preliminary data.</text>
</comment>
<dbReference type="Gene3D" id="1.20.1560.10">
    <property type="entry name" value="ABC transporter type 1, transmembrane domain"/>
    <property type="match status" value="1"/>
</dbReference>
<feature type="transmembrane region" description="Helical" evidence="9">
    <location>
        <begin position="248"/>
        <end position="274"/>
    </location>
</feature>
<proteinExistence type="predicted"/>
<evidence type="ECO:0000256" key="1">
    <source>
        <dbReference type="ARBA" id="ARBA00004651"/>
    </source>
</evidence>
<name>A0A9X4XJA7_9FIRM</name>
<dbReference type="CDD" id="cd03254">
    <property type="entry name" value="ABCC_Glucan_exporter_like"/>
    <property type="match status" value="1"/>
</dbReference>
<dbReference type="FunFam" id="3.40.50.300:FF:000287">
    <property type="entry name" value="Multidrug ABC transporter ATP-binding protein"/>
    <property type="match status" value="1"/>
</dbReference>
<feature type="transmembrane region" description="Helical" evidence="9">
    <location>
        <begin position="63"/>
        <end position="85"/>
    </location>
</feature>
<comment type="subcellular location">
    <subcellularLocation>
        <location evidence="1">Cell membrane</location>
        <topology evidence="1">Multi-pass membrane protein</topology>
    </subcellularLocation>
</comment>
<feature type="transmembrane region" description="Helical" evidence="9">
    <location>
        <begin position="145"/>
        <end position="163"/>
    </location>
</feature>
<keyword evidence="7 9" id="KW-1133">Transmembrane helix</keyword>
<feature type="domain" description="ABC transmembrane type-1" evidence="11">
    <location>
        <begin position="26"/>
        <end position="312"/>
    </location>
</feature>
<feature type="transmembrane region" description="Helical" evidence="9">
    <location>
        <begin position="21"/>
        <end position="43"/>
    </location>
</feature>
<dbReference type="EMBL" id="WMQE01000031">
    <property type="protein sequence ID" value="MTK22147.1"/>
    <property type="molecule type" value="Genomic_DNA"/>
</dbReference>
<dbReference type="Pfam" id="PF00664">
    <property type="entry name" value="ABC_membrane"/>
    <property type="match status" value="1"/>
</dbReference>
<dbReference type="AlphaFoldDB" id="A0A9X4XJA7"/>
<evidence type="ECO:0000256" key="9">
    <source>
        <dbReference type="SAM" id="Phobius"/>
    </source>
</evidence>
<keyword evidence="8 9" id="KW-0472">Membrane</keyword>
<dbReference type="GO" id="GO:0016887">
    <property type="term" value="F:ATP hydrolysis activity"/>
    <property type="evidence" value="ECO:0007669"/>
    <property type="project" value="InterPro"/>
</dbReference>
<evidence type="ECO:0000256" key="3">
    <source>
        <dbReference type="ARBA" id="ARBA00022475"/>
    </source>
</evidence>
<feature type="domain" description="ABC transporter" evidence="10">
    <location>
        <begin position="346"/>
        <end position="580"/>
    </location>
</feature>
<reference evidence="12 13" key="1">
    <citation type="journal article" date="2019" name="Nat. Med.">
        <title>A library of human gut bacterial isolates paired with longitudinal multiomics data enables mechanistic microbiome research.</title>
        <authorList>
            <person name="Poyet M."/>
            <person name="Groussin M."/>
            <person name="Gibbons S.M."/>
            <person name="Avila-Pacheco J."/>
            <person name="Jiang X."/>
            <person name="Kearney S.M."/>
            <person name="Perrotta A.R."/>
            <person name="Berdy B."/>
            <person name="Zhao S."/>
            <person name="Lieberman T.D."/>
            <person name="Swanson P.K."/>
            <person name="Smith M."/>
            <person name="Roesemann S."/>
            <person name="Alexander J.E."/>
            <person name="Rich S.A."/>
            <person name="Livny J."/>
            <person name="Vlamakis H."/>
            <person name="Clish C."/>
            <person name="Bullock K."/>
            <person name="Deik A."/>
            <person name="Scott J."/>
            <person name="Pierce K.A."/>
            <person name="Xavier R.J."/>
            <person name="Alm E.J."/>
        </authorList>
    </citation>
    <scope>NUCLEOTIDE SEQUENCE [LARGE SCALE GENOMIC DNA]</scope>
    <source>
        <strain evidence="12 13">BIOML-A198</strain>
    </source>
</reference>
<dbReference type="CDD" id="cd18547">
    <property type="entry name" value="ABC_6TM_Tm288_like"/>
    <property type="match status" value="1"/>
</dbReference>
<evidence type="ECO:0000259" key="11">
    <source>
        <dbReference type="PROSITE" id="PS50929"/>
    </source>
</evidence>
<evidence type="ECO:0000256" key="4">
    <source>
        <dbReference type="ARBA" id="ARBA00022692"/>
    </source>
</evidence>
<dbReference type="Pfam" id="PF00005">
    <property type="entry name" value="ABC_tran"/>
    <property type="match status" value="1"/>
</dbReference>
<evidence type="ECO:0000313" key="13">
    <source>
        <dbReference type="Proteomes" id="UP000487649"/>
    </source>
</evidence>
<dbReference type="InterPro" id="IPR036640">
    <property type="entry name" value="ABC1_TM_sf"/>
</dbReference>
<dbReference type="InterPro" id="IPR003593">
    <property type="entry name" value="AAA+_ATPase"/>
</dbReference>
<sequence>MRKKDKNESSLIKLVHYCRRYLPMMIIALIGAGIGTALTLFGPDKLSEMTDLMTEGLFGEIDIEAISSIGMTLVIIYGISFVLSLSQGLIMANITQKVSKNLRTDLSKKINKLPMSYYNKTTTGDILSRVTNDVDTIGQTLNQSVGTLMTAICLFLGSLIMMLKTNVLLTITAILATVIGFVLVGFIMKKSQKYFLKQQEGLGKINGHIEEVYTGHTIVKAYNAEKQMGDIFESMNQELKQNGFKAQLLAGLMMPLMTFIGNLGYVAVCIVGAVLAMNDVISFGVIVAFIMYVRYFTQPLAQMAQAAQSLQSATAASHRVFEFLEAKEMEDESHKIKRLETAQGNVEFKNVTFTYEGTTHPVIKNFSTKVKPGQKIAIVGPTGAGKTTLVNLLMRFNEINGGAIYIDGTPINQLTRENIHDLFCMVLQDTWLFEGSVKENLVYNQAHITDEQIEEACKAVGLHHFIQTLHHGYDTILDDKLNLSAGQKQQLTIARAMLKNSPMLILDEATSSVDTRTELIIQQAMDQLMEGRTSFVIAHRLSTIKNADVILVLKDGDILESGNHESLLAKQGFYAELYNSQFEQA</sequence>
<dbReference type="InterPro" id="IPR003439">
    <property type="entry name" value="ABC_transporter-like_ATP-bd"/>
</dbReference>
<dbReference type="InterPro" id="IPR039421">
    <property type="entry name" value="Type_1_exporter"/>
</dbReference>
<dbReference type="InterPro" id="IPR011527">
    <property type="entry name" value="ABC1_TM_dom"/>
</dbReference>
<dbReference type="InterPro" id="IPR027417">
    <property type="entry name" value="P-loop_NTPase"/>
</dbReference>
<evidence type="ECO:0000256" key="5">
    <source>
        <dbReference type="ARBA" id="ARBA00022741"/>
    </source>
</evidence>
<dbReference type="Gene3D" id="3.40.50.300">
    <property type="entry name" value="P-loop containing nucleotide triphosphate hydrolases"/>
    <property type="match status" value="1"/>
</dbReference>
<feature type="transmembrane region" description="Helical" evidence="9">
    <location>
        <begin position="280"/>
        <end position="297"/>
    </location>
</feature>
<evidence type="ECO:0000313" key="12">
    <source>
        <dbReference type="EMBL" id="MTK22147.1"/>
    </source>
</evidence>
<evidence type="ECO:0000256" key="2">
    <source>
        <dbReference type="ARBA" id="ARBA00022448"/>
    </source>
</evidence>
<keyword evidence="2" id="KW-0813">Transport</keyword>
<dbReference type="PROSITE" id="PS50929">
    <property type="entry name" value="ABC_TM1F"/>
    <property type="match status" value="1"/>
</dbReference>
<keyword evidence="6 12" id="KW-0067">ATP-binding</keyword>